<evidence type="ECO:0000256" key="1">
    <source>
        <dbReference type="SAM" id="MobiDB-lite"/>
    </source>
</evidence>
<evidence type="ECO:0000313" key="3">
    <source>
        <dbReference type="Proteomes" id="UP000663879"/>
    </source>
</evidence>
<organism evidence="2 3">
    <name type="scientific">Brachionus calyciflorus</name>
    <dbReference type="NCBI Taxonomy" id="104777"/>
    <lineage>
        <taxon>Eukaryota</taxon>
        <taxon>Metazoa</taxon>
        <taxon>Spiralia</taxon>
        <taxon>Gnathifera</taxon>
        <taxon>Rotifera</taxon>
        <taxon>Eurotatoria</taxon>
        <taxon>Monogononta</taxon>
        <taxon>Pseudotrocha</taxon>
        <taxon>Ploima</taxon>
        <taxon>Brachionidae</taxon>
        <taxon>Brachionus</taxon>
    </lineage>
</organism>
<dbReference type="Proteomes" id="UP000663879">
    <property type="component" value="Unassembled WGS sequence"/>
</dbReference>
<keyword evidence="3" id="KW-1185">Reference proteome</keyword>
<feature type="region of interest" description="Disordered" evidence="1">
    <location>
        <begin position="51"/>
        <end position="101"/>
    </location>
</feature>
<name>A0A814Q642_9BILA</name>
<proteinExistence type="predicted"/>
<dbReference type="EMBL" id="CAJNOC010008443">
    <property type="protein sequence ID" value="CAF1115663.1"/>
    <property type="molecule type" value="Genomic_DNA"/>
</dbReference>
<accession>A0A814Q642</accession>
<sequence length="232" mass="27039">MSKNPSPSVKLRNRTQTANNYIILSDTESDKENLENLQLKGTARLKTLSKKVKRKKDLVTTDSDDEPKKLSKKSKKTPFGETTENGHFSDPSDHEFPGNEPLIEDENFKIESKLTEEQYLEILNLFNNGTMDEFLALSNTPQKRLEFLFTLRPFEDYKDLQTRLYEHQYKLFLQSIEGIVYARGIVSIIFQRCIKISEKMEQKVSSLINMNDETTSRNQMEIKYQPQSLNKK</sequence>
<gene>
    <name evidence="2" type="ORF">OXX778_LOCUS21819</name>
</gene>
<dbReference type="AlphaFoldDB" id="A0A814Q642"/>
<reference evidence="2" key="1">
    <citation type="submission" date="2021-02" db="EMBL/GenBank/DDBJ databases">
        <authorList>
            <person name="Nowell W R."/>
        </authorList>
    </citation>
    <scope>NUCLEOTIDE SEQUENCE</scope>
    <source>
        <strain evidence="2">Ploen Becks lab</strain>
    </source>
</reference>
<evidence type="ECO:0000313" key="2">
    <source>
        <dbReference type="EMBL" id="CAF1115663.1"/>
    </source>
</evidence>
<comment type="caution">
    <text evidence="2">The sequence shown here is derived from an EMBL/GenBank/DDBJ whole genome shotgun (WGS) entry which is preliminary data.</text>
</comment>
<protein>
    <submittedName>
        <fullName evidence="2">Uncharacterized protein</fullName>
    </submittedName>
</protein>